<dbReference type="GO" id="GO:0000981">
    <property type="term" value="F:DNA-binding transcription factor activity, RNA polymerase II-specific"/>
    <property type="evidence" value="ECO:0007669"/>
    <property type="project" value="InterPro"/>
</dbReference>
<sequence length="244" mass="26976">MDTEAPKAPPAATTVTVQQSGQKQRRATACVRCNLKRSKCDASVVGLPCTTCRNAKYHECHLIRSKRTRGSRGRFVKPSEIEGRPQILWPESTNTAPSVQQSLVKQSDVLATKTAHDPLLSLDPAILYNDGGSPIESEVRGREAAAVRNETSGGKLSRSRDQKQRRAAFLGENWFASYLAHTAAGHSKNHRHVLLEPNPVMEVSAQNNFTVHQSTNMLYELAAIMDTEYVSDERSDTSTYPQED</sequence>
<dbReference type="OrthoDB" id="5121955at2759"/>
<evidence type="ECO:0000259" key="3">
    <source>
        <dbReference type="PROSITE" id="PS50048"/>
    </source>
</evidence>
<dbReference type="PROSITE" id="PS50048">
    <property type="entry name" value="ZN2_CY6_FUNGAL_2"/>
    <property type="match status" value="1"/>
</dbReference>
<keyword evidence="5" id="KW-1185">Reference proteome</keyword>
<evidence type="ECO:0000313" key="5">
    <source>
        <dbReference type="Proteomes" id="UP000054321"/>
    </source>
</evidence>
<dbReference type="SMART" id="SM00066">
    <property type="entry name" value="GAL4"/>
    <property type="match status" value="1"/>
</dbReference>
<reference evidence="5" key="2">
    <citation type="submission" date="2015-01" db="EMBL/GenBank/DDBJ databases">
        <title>Evolutionary Origins and Diversification of the Mycorrhizal Mutualists.</title>
        <authorList>
            <consortium name="DOE Joint Genome Institute"/>
            <consortium name="Mycorrhizal Genomics Consortium"/>
            <person name="Kohler A."/>
            <person name="Kuo A."/>
            <person name="Nagy L.G."/>
            <person name="Floudas D."/>
            <person name="Copeland A."/>
            <person name="Barry K.W."/>
            <person name="Cichocki N."/>
            <person name="Veneault-Fourrey C."/>
            <person name="LaButti K."/>
            <person name="Lindquist E.A."/>
            <person name="Lipzen A."/>
            <person name="Lundell T."/>
            <person name="Morin E."/>
            <person name="Murat C."/>
            <person name="Riley R."/>
            <person name="Ohm R."/>
            <person name="Sun H."/>
            <person name="Tunlid A."/>
            <person name="Henrissat B."/>
            <person name="Grigoriev I.V."/>
            <person name="Hibbett D.S."/>
            <person name="Martin F."/>
        </authorList>
    </citation>
    <scope>NUCLEOTIDE SEQUENCE [LARGE SCALE GENOMIC DNA]</scope>
    <source>
        <strain evidence="5">Zn</strain>
    </source>
</reference>
<organism evidence="4 5">
    <name type="scientific">Oidiodendron maius (strain Zn)</name>
    <dbReference type="NCBI Taxonomy" id="913774"/>
    <lineage>
        <taxon>Eukaryota</taxon>
        <taxon>Fungi</taxon>
        <taxon>Dikarya</taxon>
        <taxon>Ascomycota</taxon>
        <taxon>Pezizomycotina</taxon>
        <taxon>Leotiomycetes</taxon>
        <taxon>Leotiomycetes incertae sedis</taxon>
        <taxon>Myxotrichaceae</taxon>
        <taxon>Oidiodendron</taxon>
    </lineage>
</organism>
<dbReference type="InParanoid" id="A0A0C3GSH5"/>
<reference evidence="4 5" key="1">
    <citation type="submission" date="2014-04" db="EMBL/GenBank/DDBJ databases">
        <authorList>
            <consortium name="DOE Joint Genome Institute"/>
            <person name="Kuo A."/>
            <person name="Martino E."/>
            <person name="Perotto S."/>
            <person name="Kohler A."/>
            <person name="Nagy L.G."/>
            <person name="Floudas D."/>
            <person name="Copeland A."/>
            <person name="Barry K.W."/>
            <person name="Cichocki N."/>
            <person name="Veneault-Fourrey C."/>
            <person name="LaButti K."/>
            <person name="Lindquist E.A."/>
            <person name="Lipzen A."/>
            <person name="Lundell T."/>
            <person name="Morin E."/>
            <person name="Murat C."/>
            <person name="Sun H."/>
            <person name="Tunlid A."/>
            <person name="Henrissat B."/>
            <person name="Grigoriev I.V."/>
            <person name="Hibbett D.S."/>
            <person name="Martin F."/>
            <person name="Nordberg H.P."/>
            <person name="Cantor M.N."/>
            <person name="Hua S.X."/>
        </authorList>
    </citation>
    <scope>NUCLEOTIDE SEQUENCE [LARGE SCALE GENOMIC DNA]</scope>
    <source>
        <strain evidence="4 5">Zn</strain>
    </source>
</reference>
<gene>
    <name evidence="4" type="ORF">OIDMADRAFT_149715</name>
</gene>
<dbReference type="InterPro" id="IPR036864">
    <property type="entry name" value="Zn2-C6_fun-type_DNA-bd_sf"/>
</dbReference>
<dbReference type="EMBL" id="KN832895">
    <property type="protein sequence ID" value="KIM93406.1"/>
    <property type="molecule type" value="Genomic_DNA"/>
</dbReference>
<dbReference type="Proteomes" id="UP000054321">
    <property type="component" value="Unassembled WGS sequence"/>
</dbReference>
<name>A0A0C3GSH5_OIDMZ</name>
<feature type="domain" description="Zn(2)-C6 fungal-type" evidence="3">
    <location>
        <begin position="29"/>
        <end position="62"/>
    </location>
</feature>
<dbReference type="Pfam" id="PF00172">
    <property type="entry name" value="Zn_clus"/>
    <property type="match status" value="1"/>
</dbReference>
<evidence type="ECO:0000256" key="1">
    <source>
        <dbReference type="ARBA" id="ARBA00023242"/>
    </source>
</evidence>
<protein>
    <recommendedName>
        <fullName evidence="3">Zn(2)-C6 fungal-type domain-containing protein</fullName>
    </recommendedName>
</protein>
<dbReference type="GO" id="GO:0008270">
    <property type="term" value="F:zinc ion binding"/>
    <property type="evidence" value="ECO:0007669"/>
    <property type="project" value="InterPro"/>
</dbReference>
<feature type="region of interest" description="Disordered" evidence="2">
    <location>
        <begin position="1"/>
        <end position="21"/>
    </location>
</feature>
<keyword evidence="1" id="KW-0539">Nucleus</keyword>
<dbReference type="CDD" id="cd00067">
    <property type="entry name" value="GAL4"/>
    <property type="match status" value="1"/>
</dbReference>
<evidence type="ECO:0000256" key="2">
    <source>
        <dbReference type="SAM" id="MobiDB-lite"/>
    </source>
</evidence>
<dbReference type="AlphaFoldDB" id="A0A0C3GSH5"/>
<evidence type="ECO:0000313" key="4">
    <source>
        <dbReference type="EMBL" id="KIM93406.1"/>
    </source>
</evidence>
<feature type="region of interest" description="Disordered" evidence="2">
    <location>
        <begin position="141"/>
        <end position="163"/>
    </location>
</feature>
<dbReference type="SUPFAM" id="SSF57701">
    <property type="entry name" value="Zn2/Cys6 DNA-binding domain"/>
    <property type="match status" value="1"/>
</dbReference>
<accession>A0A0C3GSH5</accession>
<dbReference type="InterPro" id="IPR001138">
    <property type="entry name" value="Zn2Cys6_DnaBD"/>
</dbReference>
<proteinExistence type="predicted"/>
<dbReference type="HOGENOM" id="CLU_1138305_0_0_1"/>